<proteinExistence type="predicted"/>
<dbReference type="Proteomes" id="UP000281261">
    <property type="component" value="Unassembled WGS sequence"/>
</dbReference>
<reference evidence="1 2" key="1">
    <citation type="submission" date="2018-06" db="EMBL/GenBank/DDBJ databases">
        <title>Extensive metabolic versatility and redundancy in microbially diverse, dynamic hydrothermal sediments.</title>
        <authorList>
            <person name="Dombrowski N."/>
            <person name="Teske A."/>
            <person name="Baker B.J."/>
        </authorList>
    </citation>
    <scope>NUCLEOTIDE SEQUENCE [LARGE SCALE GENOMIC DNA]</scope>
    <source>
        <strain evidence="1">B79_G16</strain>
    </source>
</reference>
<comment type="caution">
    <text evidence="1">The sequence shown here is derived from an EMBL/GenBank/DDBJ whole genome shotgun (WGS) entry which is preliminary data.</text>
</comment>
<protein>
    <recommendedName>
        <fullName evidence="3">DUF4145 domain-containing protein</fullName>
    </recommendedName>
</protein>
<dbReference type="EMBL" id="QMNG01000001">
    <property type="protein sequence ID" value="RLC37831.1"/>
    <property type="molecule type" value="Genomic_DNA"/>
</dbReference>
<evidence type="ECO:0000313" key="2">
    <source>
        <dbReference type="Proteomes" id="UP000281261"/>
    </source>
</evidence>
<accession>A0A420ZDI9</accession>
<evidence type="ECO:0000313" key="1">
    <source>
        <dbReference type="EMBL" id="RLC37831.1"/>
    </source>
</evidence>
<name>A0A420ZDI9_UNCK3</name>
<sequence length="138" mass="15741">MIYWLIGILVVAALALWFVTKGIGRKHALDKSVKQKVAEAWDIIEQIMQEDNESAHARAVVDADKLLDFVLKKKNIPGETMGDRLKNGSNYFKDVDSVWRAHKVRNQIAHEINMKITRTQAKQTLDLFKKSLRDLGAL</sequence>
<organism evidence="1 2">
    <name type="scientific">candidate division Kazan bacterium</name>
    <dbReference type="NCBI Taxonomy" id="2202143"/>
    <lineage>
        <taxon>Bacteria</taxon>
        <taxon>Bacteria division Kazan-3B-28</taxon>
    </lineage>
</organism>
<evidence type="ECO:0008006" key="3">
    <source>
        <dbReference type="Google" id="ProtNLM"/>
    </source>
</evidence>
<dbReference type="AlphaFoldDB" id="A0A420ZDI9"/>
<gene>
    <name evidence="1" type="ORF">DRH29_00225</name>
</gene>